<dbReference type="PROSITE" id="PS50113">
    <property type="entry name" value="PAC"/>
    <property type="match status" value="1"/>
</dbReference>
<feature type="transmembrane region" description="Helical" evidence="13">
    <location>
        <begin position="65"/>
        <end position="90"/>
    </location>
</feature>
<comment type="subcellular location">
    <subcellularLocation>
        <location evidence="2">Membrane</location>
        <topology evidence="2">Multi-pass membrane protein</topology>
    </subcellularLocation>
</comment>
<keyword evidence="17" id="KW-1185">Reference proteome</keyword>
<dbReference type="InterPro" id="IPR036890">
    <property type="entry name" value="HATPase_C_sf"/>
</dbReference>
<evidence type="ECO:0000256" key="6">
    <source>
        <dbReference type="ARBA" id="ARBA00022741"/>
    </source>
</evidence>
<feature type="transmembrane region" description="Helical" evidence="13">
    <location>
        <begin position="102"/>
        <end position="122"/>
    </location>
</feature>
<feature type="transmembrane region" description="Helical" evidence="13">
    <location>
        <begin position="167"/>
        <end position="185"/>
    </location>
</feature>
<evidence type="ECO:0000256" key="9">
    <source>
        <dbReference type="ARBA" id="ARBA00022989"/>
    </source>
</evidence>
<keyword evidence="8" id="KW-0067">ATP-binding</keyword>
<dbReference type="SMART" id="SM00387">
    <property type="entry name" value="HATPase_c"/>
    <property type="match status" value="1"/>
</dbReference>
<evidence type="ECO:0000256" key="1">
    <source>
        <dbReference type="ARBA" id="ARBA00000085"/>
    </source>
</evidence>
<accession>A0ABT8M6T2</accession>
<dbReference type="EC" id="2.7.13.3" evidence="3"/>
<dbReference type="Proteomes" id="UP001168338">
    <property type="component" value="Unassembled WGS sequence"/>
</dbReference>
<evidence type="ECO:0000259" key="15">
    <source>
        <dbReference type="PROSITE" id="PS50113"/>
    </source>
</evidence>
<keyword evidence="4" id="KW-0808">Transferase</keyword>
<dbReference type="CDD" id="cd00130">
    <property type="entry name" value="PAS"/>
    <property type="match status" value="1"/>
</dbReference>
<dbReference type="InterPro" id="IPR000014">
    <property type="entry name" value="PAS"/>
</dbReference>
<organism evidence="16 17">
    <name type="scientific">Methanoculleus frigidifontis</name>
    <dbReference type="NCBI Taxonomy" id="2584085"/>
    <lineage>
        <taxon>Archaea</taxon>
        <taxon>Methanobacteriati</taxon>
        <taxon>Methanobacteriota</taxon>
        <taxon>Stenosarchaea group</taxon>
        <taxon>Methanomicrobia</taxon>
        <taxon>Methanomicrobiales</taxon>
        <taxon>Methanomicrobiaceae</taxon>
        <taxon>Methanoculleus</taxon>
    </lineage>
</organism>
<feature type="region of interest" description="Disordered" evidence="12">
    <location>
        <begin position="537"/>
        <end position="561"/>
    </location>
</feature>
<sequence>MVPWYELLTLLFFIAAAAVALLGAFVLGRDPGSRLHQVFFLSSITGSLWAFSEFMRLALESPATAAGWAAMGAVWPVDTALALHFILLFTRNPYLRGLRAPWTLAALYMPAVAFTFAAYFMGTGYTDIPAVILLAYVWTLVCATLAWLLCIRYMLRIPDGAERRQARLIAIGITVPLLSGFSYLASDVASFFVYFELPAVTALWYTIFVGYAIWKYGLFVITPETTADTIVSTMNDGLMLLDDENRIVETNAALTAMLGCGRDGSAGALAGTLFADPAEAAKILSAVRTDGSVSDCETALAQRDGRVIPVSLSGAGIRSDDGAFAGAVVILRDIAERKMHENALRESNRKLALLSSITRHDLLNQVMVIRGYLSFASEDARDPVLLDRLAKCDAAAVTIQQQVEFTRDYQDLGQQSPVWQNICAVVEREAASFRNYPVTIRADTGGAQVYADPLFSRVVYNLIDNALRHGGDVTAITFSVRHDNGSTFLCCEDNGLGVLPEEKDGLFRWGVGRNTGHGLFLAREILAITGMTIQETGSPGEGARFDMRVPDGNIRHEGEDT</sequence>
<dbReference type="Pfam" id="PF02518">
    <property type="entry name" value="HATPase_c"/>
    <property type="match status" value="1"/>
</dbReference>
<dbReference type="InterPro" id="IPR000700">
    <property type="entry name" value="PAS-assoc_C"/>
</dbReference>
<dbReference type="InterPro" id="IPR031621">
    <property type="entry name" value="HisKA_7TM"/>
</dbReference>
<feature type="transmembrane region" description="Helical" evidence="13">
    <location>
        <begin position="128"/>
        <end position="155"/>
    </location>
</feature>
<feature type="compositionally biased region" description="Basic and acidic residues" evidence="12">
    <location>
        <begin position="543"/>
        <end position="561"/>
    </location>
</feature>
<feature type="transmembrane region" description="Helical" evidence="13">
    <location>
        <begin position="6"/>
        <end position="27"/>
    </location>
</feature>
<feature type="transmembrane region" description="Helical" evidence="13">
    <location>
        <begin position="191"/>
        <end position="214"/>
    </location>
</feature>
<feature type="domain" description="PAC" evidence="15">
    <location>
        <begin position="294"/>
        <end position="346"/>
    </location>
</feature>
<keyword evidence="9 13" id="KW-1133">Transmembrane helix</keyword>
<keyword evidence="11 13" id="KW-0472">Membrane</keyword>
<dbReference type="SUPFAM" id="SSF55785">
    <property type="entry name" value="PYP-like sensor domain (PAS domain)"/>
    <property type="match status" value="1"/>
</dbReference>
<evidence type="ECO:0000256" key="3">
    <source>
        <dbReference type="ARBA" id="ARBA00012438"/>
    </source>
</evidence>
<evidence type="ECO:0000256" key="11">
    <source>
        <dbReference type="ARBA" id="ARBA00023136"/>
    </source>
</evidence>
<dbReference type="Gene3D" id="3.30.565.10">
    <property type="entry name" value="Histidine kinase-like ATPase, C-terminal domain"/>
    <property type="match status" value="1"/>
</dbReference>
<comment type="caution">
    <text evidence="16">The sequence shown here is derived from an EMBL/GenBank/DDBJ whole genome shotgun (WGS) entry which is preliminary data.</text>
</comment>
<evidence type="ECO:0000256" key="4">
    <source>
        <dbReference type="ARBA" id="ARBA00022679"/>
    </source>
</evidence>
<evidence type="ECO:0000256" key="12">
    <source>
        <dbReference type="SAM" id="MobiDB-lite"/>
    </source>
</evidence>
<keyword evidence="5 13" id="KW-0812">Transmembrane</keyword>
<dbReference type="PANTHER" id="PTHR42878:SF7">
    <property type="entry name" value="SENSOR HISTIDINE KINASE GLRK"/>
    <property type="match status" value="1"/>
</dbReference>
<dbReference type="Pfam" id="PF13426">
    <property type="entry name" value="PAS_9"/>
    <property type="match status" value="1"/>
</dbReference>
<name>A0ABT8M6T2_9EURY</name>
<dbReference type="EMBL" id="VCYH01000001">
    <property type="protein sequence ID" value="MDN7023647.1"/>
    <property type="molecule type" value="Genomic_DNA"/>
</dbReference>
<feature type="transmembrane region" description="Helical" evidence="13">
    <location>
        <begin position="39"/>
        <end position="59"/>
    </location>
</feature>
<evidence type="ECO:0000256" key="10">
    <source>
        <dbReference type="ARBA" id="ARBA00023012"/>
    </source>
</evidence>
<dbReference type="Pfam" id="PF16927">
    <property type="entry name" value="HisKA_7TM"/>
    <property type="match status" value="1"/>
</dbReference>
<comment type="catalytic activity">
    <reaction evidence="1">
        <text>ATP + protein L-histidine = ADP + protein N-phospho-L-histidine.</text>
        <dbReference type="EC" id="2.7.13.3"/>
    </reaction>
</comment>
<dbReference type="InterPro" id="IPR050351">
    <property type="entry name" value="BphY/WalK/GraS-like"/>
</dbReference>
<evidence type="ECO:0000256" key="5">
    <source>
        <dbReference type="ARBA" id="ARBA00022692"/>
    </source>
</evidence>
<dbReference type="InterPro" id="IPR003594">
    <property type="entry name" value="HATPase_dom"/>
</dbReference>
<proteinExistence type="predicted"/>
<keyword evidence="6" id="KW-0547">Nucleotide-binding</keyword>
<evidence type="ECO:0000256" key="2">
    <source>
        <dbReference type="ARBA" id="ARBA00004141"/>
    </source>
</evidence>
<keyword evidence="7" id="KW-0418">Kinase</keyword>
<dbReference type="PROSITE" id="PS50109">
    <property type="entry name" value="HIS_KIN"/>
    <property type="match status" value="1"/>
</dbReference>
<evidence type="ECO:0000259" key="14">
    <source>
        <dbReference type="PROSITE" id="PS50109"/>
    </source>
</evidence>
<evidence type="ECO:0000256" key="13">
    <source>
        <dbReference type="SAM" id="Phobius"/>
    </source>
</evidence>
<gene>
    <name evidence="16" type="ORF">FGU65_01820</name>
</gene>
<dbReference type="InterPro" id="IPR035965">
    <property type="entry name" value="PAS-like_dom_sf"/>
</dbReference>
<evidence type="ECO:0000256" key="8">
    <source>
        <dbReference type="ARBA" id="ARBA00022840"/>
    </source>
</evidence>
<dbReference type="InterPro" id="IPR005467">
    <property type="entry name" value="His_kinase_dom"/>
</dbReference>
<dbReference type="Gene3D" id="3.30.450.20">
    <property type="entry name" value="PAS domain"/>
    <property type="match status" value="1"/>
</dbReference>
<dbReference type="CDD" id="cd00075">
    <property type="entry name" value="HATPase"/>
    <property type="match status" value="1"/>
</dbReference>
<evidence type="ECO:0000313" key="17">
    <source>
        <dbReference type="Proteomes" id="UP001168338"/>
    </source>
</evidence>
<evidence type="ECO:0000313" key="16">
    <source>
        <dbReference type="EMBL" id="MDN7023647.1"/>
    </source>
</evidence>
<feature type="domain" description="Histidine kinase" evidence="14">
    <location>
        <begin position="455"/>
        <end position="553"/>
    </location>
</feature>
<evidence type="ECO:0000256" key="7">
    <source>
        <dbReference type="ARBA" id="ARBA00022777"/>
    </source>
</evidence>
<dbReference type="RefSeq" id="WP_301662692.1">
    <property type="nucleotide sequence ID" value="NZ_VCYH01000001.1"/>
</dbReference>
<dbReference type="NCBIfam" id="TIGR00229">
    <property type="entry name" value="sensory_box"/>
    <property type="match status" value="1"/>
</dbReference>
<protein>
    <recommendedName>
        <fullName evidence="3">histidine kinase</fullName>
        <ecNumber evidence="3">2.7.13.3</ecNumber>
    </recommendedName>
</protein>
<dbReference type="SUPFAM" id="SSF55874">
    <property type="entry name" value="ATPase domain of HSP90 chaperone/DNA topoisomerase II/histidine kinase"/>
    <property type="match status" value="1"/>
</dbReference>
<reference evidence="16" key="1">
    <citation type="submission" date="2019-05" db="EMBL/GenBank/DDBJ databases">
        <title>Methanoculleus sp. FWC-SCC1, a methanogenic archaeon isolated from deep marine cold seep.</title>
        <authorList>
            <person name="Chen Y.-W."/>
            <person name="Chen S.-C."/>
            <person name="Teng N.-H."/>
            <person name="Lai M.-C."/>
        </authorList>
    </citation>
    <scope>NUCLEOTIDE SEQUENCE</scope>
    <source>
        <strain evidence="16">FWC-SCC1</strain>
    </source>
</reference>
<dbReference type="PANTHER" id="PTHR42878">
    <property type="entry name" value="TWO-COMPONENT HISTIDINE KINASE"/>
    <property type="match status" value="1"/>
</dbReference>
<keyword evidence="10" id="KW-0902">Two-component regulatory system</keyword>